<dbReference type="Gene3D" id="3.40.50.1000">
    <property type="entry name" value="HAD superfamily/HAD-like"/>
    <property type="match status" value="1"/>
</dbReference>
<dbReference type="EMBL" id="CABIKM010000021">
    <property type="protein sequence ID" value="VUZ84910.1"/>
    <property type="molecule type" value="Genomic_DNA"/>
</dbReference>
<dbReference type="Proteomes" id="UP000334340">
    <property type="component" value="Unassembled WGS sequence"/>
</dbReference>
<reference evidence="1 2" key="1">
    <citation type="submission" date="2019-07" db="EMBL/GenBank/DDBJ databases">
        <authorList>
            <person name="Cremers G."/>
        </authorList>
    </citation>
    <scope>NUCLEOTIDE SEQUENCE [LARGE SCALE GENOMIC DNA]</scope>
</reference>
<evidence type="ECO:0000313" key="2">
    <source>
        <dbReference type="Proteomes" id="UP000334340"/>
    </source>
</evidence>
<gene>
    <name evidence="1" type="ORF">MELA_01285</name>
</gene>
<evidence type="ECO:0000313" key="1">
    <source>
        <dbReference type="EMBL" id="VUZ84910.1"/>
    </source>
</evidence>
<dbReference type="AlphaFoldDB" id="A0A564ZHU0"/>
<keyword evidence="2" id="KW-1185">Reference proteome</keyword>
<dbReference type="InterPro" id="IPR023214">
    <property type="entry name" value="HAD_sf"/>
</dbReference>
<name>A0A564ZHU0_9BACT</name>
<protein>
    <recommendedName>
        <fullName evidence="3">Haloacid dehalogenase-like hydrolase</fullName>
    </recommendedName>
</protein>
<organism evidence="1 2">
    <name type="scientific">Candidatus Methylomirabilis lanthanidiphila</name>
    <dbReference type="NCBI Taxonomy" id="2211376"/>
    <lineage>
        <taxon>Bacteria</taxon>
        <taxon>Candidatus Methylomirabilota</taxon>
        <taxon>Candidatus Methylomirabilia</taxon>
        <taxon>Candidatus Methylomirabilales</taxon>
        <taxon>Candidatus Methylomirabilaceae</taxon>
        <taxon>Candidatus Methylomirabilis</taxon>
    </lineage>
</organism>
<sequence>MTDKIVRSLIEQARYISFDIFDTAVLRIVREPADLFDLVERWYRDSIGQLSFHFKAVRVESERLARERAWTQNGRTETTLDDIYQCMQEVFGVVHETAIALRDLEVATELKGCTRNDEIYAIYRGCLEVMRPILFISDMYLPLEIIRQMLHRCGYDRFQHLFVSSALGVTKSSGELYEYILKELACRPHEILHIGDHYDSDVIMARRYGLATHPYEKCDERMRRLDYRGRHRLQRCTSAEEGAGSVEASIYAATILRCLLGHRSPRHIESDEPFWYEFGYIAAGPLFFGFVGWLLARAVEDRVERLYFLSRDGQILKRIYDHLSPLVENAPPSEYLYASRRALNVPAITELNERTIDFLVSGTSILRVAQFLRRLGLDPTVFTQTVREVGFSGLDQRVRTGADYATLRLLFRSIADDISRVAIEERALVLDYFRRVGILDRQRIGIVDIGWHGTLQSSISTLLGLSGRETQIKGYYLGTFSPARAAYERGHEMAAYLCEYGEPESRHAVIKLCVELFEFLHLAPHGSVLRFAARNGDIAPILEENDLERSKMAKAAAVQRGAVDFVSDFGAAWQQFRFLSISPDLALQPIREVLQDPTLMEAVMLGDLQHAEGFGNVYEQRYIAKPPELLTAVINPRSLFDRYRQAFWKTGYLKRLRSLGGFIEG</sequence>
<dbReference type="Gene3D" id="1.10.150.400">
    <property type="match status" value="1"/>
</dbReference>
<dbReference type="NCBIfam" id="TIGR01549">
    <property type="entry name" value="HAD-SF-IA-v1"/>
    <property type="match status" value="1"/>
</dbReference>
<dbReference type="SUPFAM" id="SSF56784">
    <property type="entry name" value="HAD-like"/>
    <property type="match status" value="1"/>
</dbReference>
<dbReference type="Pfam" id="PF00702">
    <property type="entry name" value="Hydrolase"/>
    <property type="match status" value="1"/>
</dbReference>
<accession>A0A564ZHU0</accession>
<dbReference type="InterPro" id="IPR006439">
    <property type="entry name" value="HAD-SF_hydro_IA"/>
</dbReference>
<dbReference type="InterPro" id="IPR036412">
    <property type="entry name" value="HAD-like_sf"/>
</dbReference>
<proteinExistence type="predicted"/>
<evidence type="ECO:0008006" key="3">
    <source>
        <dbReference type="Google" id="ProtNLM"/>
    </source>
</evidence>